<dbReference type="InterPro" id="IPR008513">
    <property type="entry name" value="tRNA(Met)_cyd_acetate_ligase"/>
</dbReference>
<proteinExistence type="inferred from homology"/>
<feature type="binding site" evidence="3">
    <location>
        <position position="188"/>
    </location>
    <ligand>
        <name>ATP</name>
        <dbReference type="ChEBI" id="CHEBI:30616"/>
    </ligand>
</feature>
<feature type="binding site" evidence="3">
    <location>
        <begin position="7"/>
        <end position="20"/>
    </location>
    <ligand>
        <name>ATP</name>
        <dbReference type="ChEBI" id="CHEBI:30616"/>
    </ligand>
</feature>
<dbReference type="PANTHER" id="PTHR37825">
    <property type="entry name" value="TRNA(MET) CYTIDINE ACETATE LIGASE"/>
    <property type="match status" value="1"/>
</dbReference>
<evidence type="ECO:0000256" key="2">
    <source>
        <dbReference type="ARBA" id="ARBA00022694"/>
    </source>
</evidence>
<comment type="catalytic activity">
    <reaction evidence="3">
        <text>cytidine(34) in elongator tRNA(Met) + acetate + ATP = N(4)-acetylcytidine(34) in elongator tRNA(Met) + AMP + diphosphate</text>
        <dbReference type="Rhea" id="RHEA:58144"/>
        <dbReference type="Rhea" id="RHEA-COMP:10693"/>
        <dbReference type="Rhea" id="RHEA-COMP:10694"/>
        <dbReference type="ChEBI" id="CHEBI:30089"/>
        <dbReference type="ChEBI" id="CHEBI:30616"/>
        <dbReference type="ChEBI" id="CHEBI:33019"/>
        <dbReference type="ChEBI" id="CHEBI:74900"/>
        <dbReference type="ChEBI" id="CHEBI:82748"/>
        <dbReference type="ChEBI" id="CHEBI:456215"/>
    </reaction>
</comment>
<dbReference type="EMBL" id="CP147407">
    <property type="protein sequence ID" value="WXB98644.1"/>
    <property type="molecule type" value="Genomic_DNA"/>
</dbReference>
<keyword evidence="5" id="KW-1185">Reference proteome</keyword>
<dbReference type="EC" id="6.3.4.-" evidence="3"/>
<evidence type="ECO:0000256" key="3">
    <source>
        <dbReference type="HAMAP-Rule" id="MF_01539"/>
    </source>
</evidence>
<dbReference type="InterPro" id="IPR014729">
    <property type="entry name" value="Rossmann-like_a/b/a_fold"/>
</dbReference>
<dbReference type="Pfam" id="PF05636">
    <property type="entry name" value="HIGH_NTase1"/>
    <property type="match status" value="1"/>
</dbReference>
<keyword evidence="3" id="KW-0547">Nucleotide-binding</keyword>
<dbReference type="HAMAP" id="MF_01539">
    <property type="entry name" value="TmcAL"/>
    <property type="match status" value="1"/>
</dbReference>
<accession>A0ABZ2NMA1</accession>
<dbReference type="PANTHER" id="PTHR37825:SF1">
    <property type="entry name" value="TRNA(MET) CYTIDINE ACETATE LIGASE"/>
    <property type="match status" value="1"/>
</dbReference>
<comment type="similarity">
    <text evidence="3">Belongs to the TmcAL family.</text>
</comment>
<evidence type="ECO:0000313" key="4">
    <source>
        <dbReference type="EMBL" id="WXB98644.1"/>
    </source>
</evidence>
<evidence type="ECO:0000256" key="1">
    <source>
        <dbReference type="ARBA" id="ARBA00022598"/>
    </source>
</evidence>
<feature type="binding site" evidence="3">
    <location>
        <position position="101"/>
    </location>
    <ligand>
        <name>ATP</name>
        <dbReference type="ChEBI" id="CHEBI:30616"/>
    </ligand>
</feature>
<dbReference type="NCBIfam" id="NF010191">
    <property type="entry name" value="PRK13670.1"/>
    <property type="match status" value="1"/>
</dbReference>
<evidence type="ECO:0000313" key="5">
    <source>
        <dbReference type="Proteomes" id="UP001377337"/>
    </source>
</evidence>
<name>A0ABZ2NMA1_9BACI</name>
<dbReference type="Proteomes" id="UP001377337">
    <property type="component" value="Chromosome"/>
</dbReference>
<protein>
    <recommendedName>
        <fullName evidence="3">tRNA(Met) cytidine acetate ligase</fullName>
        <ecNumber evidence="3">6.3.4.-</ecNumber>
    </recommendedName>
</protein>
<dbReference type="Gene3D" id="3.40.50.620">
    <property type="entry name" value="HUPs"/>
    <property type="match status" value="1"/>
</dbReference>
<reference evidence="4 5" key="1">
    <citation type="submission" date="2024-02" db="EMBL/GenBank/DDBJ databases">
        <title>Seven novel Bacillus-like species.</title>
        <authorList>
            <person name="Liu G."/>
        </authorList>
    </citation>
    <scope>NUCLEOTIDE SEQUENCE [LARGE SCALE GENOMIC DNA]</scope>
    <source>
        <strain evidence="4 5">FJAT-52054</strain>
    </source>
</reference>
<comment type="caution">
    <text evidence="3">Lacks conserved residue(s) required for the propagation of feature annotation.</text>
</comment>
<keyword evidence="3" id="KW-0694">RNA-binding</keyword>
<organism evidence="4 5">
    <name type="scientific">Metabacillus sediminis</name>
    <dbReference type="NCBI Taxonomy" id="3117746"/>
    <lineage>
        <taxon>Bacteria</taxon>
        <taxon>Bacillati</taxon>
        <taxon>Bacillota</taxon>
        <taxon>Bacilli</taxon>
        <taxon>Bacillales</taxon>
        <taxon>Bacillaceae</taxon>
        <taxon>Metabacillus</taxon>
    </lineage>
</organism>
<feature type="binding site" evidence="3">
    <location>
        <position position="163"/>
    </location>
    <ligand>
        <name>ATP</name>
        <dbReference type="ChEBI" id="CHEBI:30616"/>
    </ligand>
</feature>
<keyword evidence="3" id="KW-0963">Cytoplasm</keyword>
<comment type="subcellular location">
    <subcellularLocation>
        <location evidence="3">Cytoplasm</location>
    </subcellularLocation>
</comment>
<keyword evidence="3" id="KW-0067">ATP-binding</keyword>
<keyword evidence="2 3" id="KW-0819">tRNA processing</keyword>
<sequence>MNILGLVVEYNPFHNGHLYHMQEAKKAAQADVTIAVMSGTFLQRGEPALLPKWERARMALEAGADLTVELPYVYSSQKASTFANGAVSILDMLGASHLCFGSEDGRIEPFFNSINQISQHEEKYRSSIKEYMKQGLSYPKALSLSFEAINGSKGDLADLTKPNNILGFQYVTSILEQGSPMRAQTIQRTSAGYHDEELPSGKIASATSLRKAIFSGNGTINEIKPFVPESTYRILSGWSNEGNPFLSWDRYFPYLQYNALFMTGKELSEIYEVEEGLENRLRSALKESSSFQEFMEQLKTKRYTWTRLQRMCVHVLMRTTKKQMEEAVNGERSPYIRVLGMNPTGQRYLGSIKKNVKVPLITNVHSFEHPALSLDIKAANLYAMGFPKQSRISRLKAEYATPPVRIGFDK</sequence>
<comment type="function">
    <text evidence="3">Catalyzes the formation of N(4)-acetylcytidine (ac(4)C) at the wobble position of elongator tRNA(Met), using acetate and ATP as substrates. First activates an acetate ion to form acetyladenylate (Ac-AMP) and then transfers the acetyl group to tRNA to form ac(4)C34.</text>
</comment>
<dbReference type="SUPFAM" id="SSF52374">
    <property type="entry name" value="Nucleotidylyl transferase"/>
    <property type="match status" value="1"/>
</dbReference>
<keyword evidence="3" id="KW-0820">tRNA-binding</keyword>
<keyword evidence="1 3" id="KW-0436">Ligase</keyword>
<dbReference type="RefSeq" id="WP_338781783.1">
    <property type="nucleotide sequence ID" value="NZ_CP147407.1"/>
</dbReference>
<gene>
    <name evidence="3" type="primary">tmcAL</name>
    <name evidence="4" type="ORF">WCV65_09260</name>
</gene>